<dbReference type="AlphaFoldDB" id="A0A8X8IBY7"/>
<dbReference type="InterPro" id="IPR015590">
    <property type="entry name" value="Aldehyde_DH_dom"/>
</dbReference>
<dbReference type="InterPro" id="IPR051020">
    <property type="entry name" value="ALDH-related_metabolic_enz"/>
</dbReference>
<dbReference type="CDD" id="cd07149">
    <property type="entry name" value="ALDH_y4uC"/>
    <property type="match status" value="1"/>
</dbReference>
<evidence type="ECO:0000256" key="1">
    <source>
        <dbReference type="ARBA" id="ARBA00009986"/>
    </source>
</evidence>
<evidence type="ECO:0000256" key="4">
    <source>
        <dbReference type="ARBA" id="ARBA00054572"/>
    </source>
</evidence>
<dbReference type="InterPro" id="IPR016163">
    <property type="entry name" value="Ald_DH_C"/>
</dbReference>
<organism evidence="8 9">
    <name type="scientific">Caldalkalibacillus thermarum (strain TA2.A1)</name>
    <dbReference type="NCBI Taxonomy" id="986075"/>
    <lineage>
        <taxon>Bacteria</taxon>
        <taxon>Bacillati</taxon>
        <taxon>Bacillota</taxon>
        <taxon>Bacilli</taxon>
        <taxon>Bacillales</taxon>
        <taxon>Bacillaceae</taxon>
        <taxon>Caldalkalibacillus</taxon>
    </lineage>
</organism>
<dbReference type="SUPFAM" id="SSF53720">
    <property type="entry name" value="ALDH-like"/>
    <property type="match status" value="1"/>
</dbReference>
<dbReference type="InterPro" id="IPR016161">
    <property type="entry name" value="Ald_DH/histidinol_DH"/>
</dbReference>
<comment type="function">
    <text evidence="4">Part of the sulfo-TAL (or sulfo-SFT) pathway, a D-sulfoquinovose degradation pathway that produces sulfolactate (SL). Catalyzes the oxidation of 3-sulfolactaldehyde (SLA) to sulfolactate (SL).</text>
</comment>
<dbReference type="Gene3D" id="3.40.605.10">
    <property type="entry name" value="Aldehyde Dehydrogenase, Chain A, domain 1"/>
    <property type="match status" value="1"/>
</dbReference>
<evidence type="ECO:0000259" key="7">
    <source>
        <dbReference type="Pfam" id="PF00171"/>
    </source>
</evidence>
<feature type="domain" description="Aldehyde dehydrogenase" evidence="7">
    <location>
        <begin position="20"/>
        <end position="476"/>
    </location>
</feature>
<proteinExistence type="inferred from homology"/>
<dbReference type="FunFam" id="3.40.309.10:FF:000009">
    <property type="entry name" value="Aldehyde dehydrogenase A"/>
    <property type="match status" value="1"/>
</dbReference>
<name>A0A8X8IBY7_CALTT</name>
<dbReference type="InterPro" id="IPR016162">
    <property type="entry name" value="Ald_DH_N"/>
</dbReference>
<dbReference type="Gene3D" id="3.40.309.10">
    <property type="entry name" value="Aldehyde Dehydrogenase, Chain A, domain 2"/>
    <property type="match status" value="1"/>
</dbReference>
<evidence type="ECO:0000256" key="3">
    <source>
        <dbReference type="ARBA" id="ARBA00050326"/>
    </source>
</evidence>
<reference evidence="8 9" key="1">
    <citation type="journal article" date="2020" name="Extremophiles">
        <title>Genomic analysis of Caldalkalibacillus thermarum TA2.A1 reveals aerobic alkaliphilic metabolism and evolutionary hallmarks linking alkaliphilic bacteria and plant life.</title>
        <authorList>
            <person name="de Jong S.I."/>
            <person name="van den Broek M.A."/>
            <person name="Merkel A.Y."/>
            <person name="de la Torre Cortes P."/>
            <person name="Kalamorz F."/>
            <person name="Cook G.M."/>
            <person name="van Loosdrecht M.C.M."/>
            <person name="McMillan D.G.G."/>
        </authorList>
    </citation>
    <scope>NUCLEOTIDE SEQUENCE [LARGE SCALE GENOMIC DNA]</scope>
    <source>
        <strain evidence="8 9">TA2.A1</strain>
    </source>
</reference>
<comment type="catalytic activity">
    <reaction evidence="3">
        <text>(2S)-3-sulfolactaldehyde + NAD(+) + H2O = (2S)-3-sulfolactate + NADH + 2 H(+)</text>
        <dbReference type="Rhea" id="RHEA:47932"/>
        <dbReference type="ChEBI" id="CHEBI:15377"/>
        <dbReference type="ChEBI" id="CHEBI:15378"/>
        <dbReference type="ChEBI" id="CHEBI:57540"/>
        <dbReference type="ChEBI" id="CHEBI:57945"/>
        <dbReference type="ChEBI" id="CHEBI:61289"/>
        <dbReference type="ChEBI" id="CHEBI:90109"/>
        <dbReference type="EC" id="1.2.1.97"/>
    </reaction>
    <physiologicalReaction direction="left-to-right" evidence="3">
        <dbReference type="Rhea" id="RHEA:47933"/>
    </physiologicalReaction>
</comment>
<protein>
    <recommendedName>
        <fullName evidence="6">3-sulfolactaldehyde dehydrogenase</fullName>
        <ecNumber evidence="5">1.2.1.97</ecNumber>
    </recommendedName>
</protein>
<dbReference type="Proteomes" id="UP000825179">
    <property type="component" value="Chromosome"/>
</dbReference>
<dbReference type="KEGG" id="cthu:HUR95_06380"/>
<dbReference type="PANTHER" id="PTHR42991:SF1">
    <property type="entry name" value="ALDEHYDE DEHYDROGENASE"/>
    <property type="match status" value="1"/>
</dbReference>
<evidence type="ECO:0000313" key="9">
    <source>
        <dbReference type="Proteomes" id="UP000825179"/>
    </source>
</evidence>
<dbReference type="PANTHER" id="PTHR42991">
    <property type="entry name" value="ALDEHYDE DEHYDROGENASE"/>
    <property type="match status" value="1"/>
</dbReference>
<dbReference type="RefSeq" id="WP_222823105.1">
    <property type="nucleotide sequence ID" value="NZ_CP082237.1"/>
</dbReference>
<dbReference type="EC" id="1.2.1.97" evidence="5"/>
<evidence type="ECO:0000313" key="8">
    <source>
        <dbReference type="EMBL" id="QZT34874.1"/>
    </source>
</evidence>
<dbReference type="EMBL" id="CP082237">
    <property type="protein sequence ID" value="QZT34874.1"/>
    <property type="molecule type" value="Genomic_DNA"/>
</dbReference>
<dbReference type="GO" id="GO:0008911">
    <property type="term" value="F:lactaldehyde dehydrogenase (NAD+) activity"/>
    <property type="evidence" value="ECO:0007669"/>
    <property type="project" value="TreeGrafter"/>
</dbReference>
<gene>
    <name evidence="8" type="ORF">HUR95_06380</name>
</gene>
<evidence type="ECO:0000256" key="5">
    <source>
        <dbReference type="ARBA" id="ARBA00066984"/>
    </source>
</evidence>
<comment type="similarity">
    <text evidence="1">Belongs to the aldehyde dehydrogenase family.</text>
</comment>
<dbReference type="FunFam" id="3.40.605.10:FF:000007">
    <property type="entry name" value="NAD/NADP-dependent betaine aldehyde dehydrogenase"/>
    <property type="match status" value="1"/>
</dbReference>
<accession>A0A8X8IBY7</accession>
<sequence length="482" mass="52109">MSHTGFEAGSIIAGQEYKGEGRDTLEVHNPFNKEVIGRIHLATSEDLDRAIVTALKVFHTTMKKIPAYQRAAILRRAADILEERTEEFATILALEAGKPIRDGRAEVKRGVQVLRFSADEAKKLAGELVPMDAAVGGENRLGLVKRVPLGVVGAITPFNFPLNLALHKLGHAIAAGNTVVLKPAEKTPFSAIQLAKVFEEAGLPTGALNVVLGFGPDIGEPLVQDERISKVTFTGSPQVGLKIKQMAGLKKVTLELGSNSPNIIFDDAELDRAVNSLVKGAFAFSGQVCISVQRIYVQQTVYDAFVERFVRQVNELQVGDPLQESTDIGPMITEEAAKRAEEWVKEALEGGAKVLTGGTRNGSVMAPTVLVNVKPEMKVVCQEVFAPVVSIIPFTTEREVIQMANNSNFGLQAGVFTQNIDRALRLADALETGGVWINEISTYRQDNYPYGGVKQSGVGKEGVKYAVEDMTDLKFIGIKLGS</sequence>
<keyword evidence="2" id="KW-0560">Oxidoreductase</keyword>
<evidence type="ECO:0000256" key="2">
    <source>
        <dbReference type="ARBA" id="ARBA00023002"/>
    </source>
</evidence>
<dbReference type="Pfam" id="PF00171">
    <property type="entry name" value="Aldedh"/>
    <property type="match status" value="1"/>
</dbReference>
<evidence type="ECO:0000256" key="6">
    <source>
        <dbReference type="ARBA" id="ARBA00067277"/>
    </source>
</evidence>
<keyword evidence="9" id="KW-1185">Reference proteome</keyword>